<keyword evidence="1 4" id="KW-0349">Heme</keyword>
<dbReference type="Pfam" id="PF13442">
    <property type="entry name" value="Cytochrome_CBB3"/>
    <property type="match status" value="1"/>
</dbReference>
<dbReference type="InterPro" id="IPR036909">
    <property type="entry name" value="Cyt_c-like_dom_sf"/>
</dbReference>
<keyword evidence="2 4" id="KW-0479">Metal-binding</keyword>
<evidence type="ECO:0000256" key="5">
    <source>
        <dbReference type="SAM" id="SignalP"/>
    </source>
</evidence>
<evidence type="ECO:0000313" key="7">
    <source>
        <dbReference type="EMBL" id="MFC3102186.1"/>
    </source>
</evidence>
<dbReference type="Proteomes" id="UP001595378">
    <property type="component" value="Unassembled WGS sequence"/>
</dbReference>
<protein>
    <submittedName>
        <fullName evidence="7">C-type cytochrome</fullName>
    </submittedName>
</protein>
<gene>
    <name evidence="7" type="ORF">ACFODK_14950</name>
</gene>
<feature type="chain" id="PRO_5047224189" evidence="5">
    <location>
        <begin position="22"/>
        <end position="147"/>
    </location>
</feature>
<accession>A0ABV7EJW5</accession>
<proteinExistence type="predicted"/>
<dbReference type="RefSeq" id="WP_336918195.1">
    <property type="nucleotide sequence ID" value="NZ_JBANRN010000004.1"/>
</dbReference>
<evidence type="ECO:0000259" key="6">
    <source>
        <dbReference type="PROSITE" id="PS51007"/>
    </source>
</evidence>
<evidence type="ECO:0000256" key="3">
    <source>
        <dbReference type="ARBA" id="ARBA00023004"/>
    </source>
</evidence>
<keyword evidence="8" id="KW-1185">Reference proteome</keyword>
<comment type="caution">
    <text evidence="7">The sequence shown here is derived from an EMBL/GenBank/DDBJ whole genome shotgun (WGS) entry which is preliminary data.</text>
</comment>
<dbReference type="PROSITE" id="PS51007">
    <property type="entry name" value="CYTC"/>
    <property type="match status" value="1"/>
</dbReference>
<evidence type="ECO:0000256" key="2">
    <source>
        <dbReference type="ARBA" id="ARBA00022723"/>
    </source>
</evidence>
<reference evidence="8" key="1">
    <citation type="journal article" date="2019" name="Int. J. Syst. Evol. Microbiol.">
        <title>The Global Catalogue of Microorganisms (GCM) 10K type strain sequencing project: providing services to taxonomists for standard genome sequencing and annotation.</title>
        <authorList>
            <consortium name="The Broad Institute Genomics Platform"/>
            <consortium name="The Broad Institute Genome Sequencing Center for Infectious Disease"/>
            <person name="Wu L."/>
            <person name="Ma J."/>
        </authorList>
    </citation>
    <scope>NUCLEOTIDE SEQUENCE [LARGE SCALE GENOMIC DNA]</scope>
    <source>
        <strain evidence="8">KCTC 52606</strain>
    </source>
</reference>
<organism evidence="7 8">
    <name type="scientific">Alteraurantiacibacter lauratis</name>
    <dbReference type="NCBI Taxonomy" id="2054627"/>
    <lineage>
        <taxon>Bacteria</taxon>
        <taxon>Pseudomonadati</taxon>
        <taxon>Pseudomonadota</taxon>
        <taxon>Alphaproteobacteria</taxon>
        <taxon>Sphingomonadales</taxon>
        <taxon>Erythrobacteraceae</taxon>
        <taxon>Alteraurantiacibacter</taxon>
    </lineage>
</organism>
<evidence type="ECO:0000256" key="1">
    <source>
        <dbReference type="ARBA" id="ARBA00022617"/>
    </source>
</evidence>
<dbReference type="EMBL" id="JBHRSU010000037">
    <property type="protein sequence ID" value="MFC3102186.1"/>
    <property type="molecule type" value="Genomic_DNA"/>
</dbReference>
<dbReference type="Gene3D" id="1.10.760.10">
    <property type="entry name" value="Cytochrome c-like domain"/>
    <property type="match status" value="1"/>
</dbReference>
<name>A0ABV7EJW5_9SPHN</name>
<evidence type="ECO:0000313" key="8">
    <source>
        <dbReference type="Proteomes" id="UP001595378"/>
    </source>
</evidence>
<keyword evidence="5" id="KW-0732">Signal</keyword>
<sequence>MTRPGARKVAMFLGASLLASAGAGGVAAQGRGTAAGMYTSAQADAGGRLYAIHCAMCHGAGLQGTVEVPPLTGRFVANWGGRPLGELFHYLSRAMPQHAPGALSAADNANILAFLLRTNGAPVGGRELPSEATQLERIRFDAIQPAP</sequence>
<feature type="domain" description="Cytochrome c" evidence="6">
    <location>
        <begin position="41"/>
        <end position="119"/>
    </location>
</feature>
<evidence type="ECO:0000256" key="4">
    <source>
        <dbReference type="PROSITE-ProRule" id="PRU00433"/>
    </source>
</evidence>
<feature type="signal peptide" evidence="5">
    <location>
        <begin position="1"/>
        <end position="21"/>
    </location>
</feature>
<keyword evidence="3 4" id="KW-0408">Iron</keyword>
<dbReference type="SUPFAM" id="SSF46626">
    <property type="entry name" value="Cytochrome c"/>
    <property type="match status" value="1"/>
</dbReference>
<dbReference type="InterPro" id="IPR009056">
    <property type="entry name" value="Cyt_c-like_dom"/>
</dbReference>